<evidence type="ECO:0000313" key="4">
    <source>
        <dbReference type="Proteomes" id="UP001595607"/>
    </source>
</evidence>
<dbReference type="GO" id="GO:0016787">
    <property type="term" value="F:hydrolase activity"/>
    <property type="evidence" value="ECO:0007669"/>
    <property type="project" value="UniProtKB-KW"/>
</dbReference>
<organism evidence="3 4">
    <name type="scientific">Parvularcula lutaonensis</name>
    <dbReference type="NCBI Taxonomy" id="491923"/>
    <lineage>
        <taxon>Bacteria</taxon>
        <taxon>Pseudomonadati</taxon>
        <taxon>Pseudomonadota</taxon>
        <taxon>Alphaproteobacteria</taxon>
        <taxon>Parvularculales</taxon>
        <taxon>Parvularculaceae</taxon>
        <taxon>Parvularcula</taxon>
    </lineage>
</organism>
<keyword evidence="1 3" id="KW-0378">Hydrolase</keyword>
<reference evidence="4" key="1">
    <citation type="journal article" date="2019" name="Int. J. Syst. Evol. Microbiol.">
        <title>The Global Catalogue of Microorganisms (GCM) 10K type strain sequencing project: providing services to taxonomists for standard genome sequencing and annotation.</title>
        <authorList>
            <consortium name="The Broad Institute Genomics Platform"/>
            <consortium name="The Broad Institute Genome Sequencing Center for Infectious Disease"/>
            <person name="Wu L."/>
            <person name="Ma J."/>
        </authorList>
    </citation>
    <scope>NUCLEOTIDE SEQUENCE [LARGE SCALE GENOMIC DNA]</scope>
    <source>
        <strain evidence="4">KCTC 22245</strain>
    </source>
</reference>
<accession>A0ABV7MAE1</accession>
<protein>
    <submittedName>
        <fullName evidence="3">PaaI family thioesterase</fullName>
        <ecNumber evidence="3">3.1.2.-</ecNumber>
    </submittedName>
</protein>
<dbReference type="Proteomes" id="UP001595607">
    <property type="component" value="Unassembled WGS sequence"/>
</dbReference>
<dbReference type="Gene3D" id="3.10.129.10">
    <property type="entry name" value="Hotdog Thioesterase"/>
    <property type="match status" value="1"/>
</dbReference>
<dbReference type="SUPFAM" id="SSF54637">
    <property type="entry name" value="Thioesterase/thiol ester dehydrase-isomerase"/>
    <property type="match status" value="1"/>
</dbReference>
<keyword evidence="4" id="KW-1185">Reference proteome</keyword>
<dbReference type="Pfam" id="PF03061">
    <property type="entry name" value="4HBT"/>
    <property type="match status" value="1"/>
</dbReference>
<gene>
    <name evidence="3" type="ORF">ACFONP_06095</name>
</gene>
<dbReference type="EMBL" id="JBHRVA010000002">
    <property type="protein sequence ID" value="MFC3302300.1"/>
    <property type="molecule type" value="Genomic_DNA"/>
</dbReference>
<dbReference type="InterPro" id="IPR003736">
    <property type="entry name" value="PAAI_dom"/>
</dbReference>
<dbReference type="InterPro" id="IPR029069">
    <property type="entry name" value="HotDog_dom_sf"/>
</dbReference>
<dbReference type="EC" id="3.1.2.-" evidence="3"/>
<name>A0ABV7MAE1_9PROT</name>
<comment type="caution">
    <text evidence="3">The sequence shown here is derived from an EMBL/GenBank/DDBJ whole genome shotgun (WGS) entry which is preliminary data.</text>
</comment>
<dbReference type="CDD" id="cd03443">
    <property type="entry name" value="PaaI_thioesterase"/>
    <property type="match status" value="1"/>
</dbReference>
<dbReference type="RefSeq" id="WP_189570431.1">
    <property type="nucleotide sequence ID" value="NZ_BMXU01000001.1"/>
</dbReference>
<proteinExistence type="predicted"/>
<evidence type="ECO:0000259" key="2">
    <source>
        <dbReference type="Pfam" id="PF03061"/>
    </source>
</evidence>
<sequence length="139" mass="15048">MTSEPSVVSAEEINAFLAKGFESGSLPDVKLAERDRVILRLDCGAEHLRPGGFVSGPTQMTMADTAAYVAVFTRMGLTPMALTSNLNINFLRPCQSTWLEAECRVLKFGRASVVSEVNLRGEASDKAVSHATVTYVLPR</sequence>
<dbReference type="PANTHER" id="PTHR43240:SF10">
    <property type="entry name" value="BLL4964 PROTEIN"/>
    <property type="match status" value="1"/>
</dbReference>
<evidence type="ECO:0000313" key="3">
    <source>
        <dbReference type="EMBL" id="MFC3302300.1"/>
    </source>
</evidence>
<dbReference type="InterPro" id="IPR006683">
    <property type="entry name" value="Thioestr_dom"/>
</dbReference>
<evidence type="ECO:0000256" key="1">
    <source>
        <dbReference type="ARBA" id="ARBA00022801"/>
    </source>
</evidence>
<dbReference type="NCBIfam" id="TIGR00369">
    <property type="entry name" value="unchar_dom_1"/>
    <property type="match status" value="1"/>
</dbReference>
<dbReference type="PANTHER" id="PTHR43240">
    <property type="entry name" value="1,4-DIHYDROXY-2-NAPHTHOYL-COA THIOESTERASE 1"/>
    <property type="match status" value="1"/>
</dbReference>
<feature type="domain" description="Thioesterase" evidence="2">
    <location>
        <begin position="51"/>
        <end position="122"/>
    </location>
</feature>